<keyword evidence="2" id="KW-0472">Membrane</keyword>
<feature type="chain" id="PRO_5047021111" evidence="3">
    <location>
        <begin position="27"/>
        <end position="289"/>
    </location>
</feature>
<keyword evidence="3" id="KW-0732">Signal</keyword>
<protein>
    <submittedName>
        <fullName evidence="5">DUF4349 domain-containing protein</fullName>
    </submittedName>
</protein>
<keyword evidence="6" id="KW-1185">Reference proteome</keyword>
<organism evidence="5 6">
    <name type="scientific">Flavivirga aquimarina</name>
    <dbReference type="NCBI Taxonomy" id="2027862"/>
    <lineage>
        <taxon>Bacteria</taxon>
        <taxon>Pseudomonadati</taxon>
        <taxon>Bacteroidota</taxon>
        <taxon>Flavobacteriia</taxon>
        <taxon>Flavobacteriales</taxon>
        <taxon>Flavobacteriaceae</taxon>
        <taxon>Flavivirga</taxon>
    </lineage>
</organism>
<dbReference type="PROSITE" id="PS51257">
    <property type="entry name" value="PROKAR_LIPOPROTEIN"/>
    <property type="match status" value="1"/>
</dbReference>
<accession>A0ABT8W6F0</accession>
<keyword evidence="2" id="KW-0812">Transmembrane</keyword>
<reference evidence="5" key="1">
    <citation type="submission" date="2023-07" db="EMBL/GenBank/DDBJ databases">
        <title>Two novel species in the genus Flavivirga.</title>
        <authorList>
            <person name="Kwon K."/>
        </authorList>
    </citation>
    <scope>NUCLEOTIDE SEQUENCE</scope>
    <source>
        <strain evidence="5">KCTC 52353</strain>
    </source>
</reference>
<evidence type="ECO:0000256" key="2">
    <source>
        <dbReference type="SAM" id="Phobius"/>
    </source>
</evidence>
<proteinExistence type="predicted"/>
<feature type="transmembrane region" description="Helical" evidence="2">
    <location>
        <begin position="260"/>
        <end position="281"/>
    </location>
</feature>
<dbReference type="InterPro" id="IPR025645">
    <property type="entry name" value="DUF4349"/>
</dbReference>
<evidence type="ECO:0000256" key="3">
    <source>
        <dbReference type="SAM" id="SignalP"/>
    </source>
</evidence>
<gene>
    <name evidence="5" type="ORF">Q4Q35_02615</name>
</gene>
<dbReference type="EMBL" id="JAUOEK010000045">
    <property type="protein sequence ID" value="MDO5968690.1"/>
    <property type="molecule type" value="Genomic_DNA"/>
</dbReference>
<dbReference type="Pfam" id="PF14257">
    <property type="entry name" value="DUF4349"/>
    <property type="match status" value="1"/>
</dbReference>
<evidence type="ECO:0000259" key="4">
    <source>
        <dbReference type="Pfam" id="PF14257"/>
    </source>
</evidence>
<feature type="signal peptide" evidence="3">
    <location>
        <begin position="1"/>
        <end position="26"/>
    </location>
</feature>
<keyword evidence="2" id="KW-1133">Transmembrane helix</keyword>
<keyword evidence="1" id="KW-0175">Coiled coil</keyword>
<feature type="coiled-coil region" evidence="1">
    <location>
        <begin position="188"/>
        <end position="215"/>
    </location>
</feature>
<evidence type="ECO:0000313" key="5">
    <source>
        <dbReference type="EMBL" id="MDO5968690.1"/>
    </source>
</evidence>
<comment type="caution">
    <text evidence="5">The sequence shown here is derived from an EMBL/GenBank/DDBJ whole genome shotgun (WGS) entry which is preliminary data.</text>
</comment>
<feature type="domain" description="DUF4349" evidence="4">
    <location>
        <begin position="72"/>
        <end position="278"/>
    </location>
</feature>
<evidence type="ECO:0000256" key="1">
    <source>
        <dbReference type="SAM" id="Coils"/>
    </source>
</evidence>
<evidence type="ECO:0000313" key="6">
    <source>
        <dbReference type="Proteomes" id="UP001176883"/>
    </source>
</evidence>
<name>A0ABT8W6F0_9FLAO</name>
<dbReference type="RefSeq" id="WP_303276367.1">
    <property type="nucleotide sequence ID" value="NZ_JAUOEK010000045.1"/>
</dbReference>
<sequence>MKVNQSKTIFKFFLISLILFSFLACNNSSNYKEDIMVADVDINEDFESVKEDDYNFALNQDASTNSLPENLKIIKSAKAKYKVKNVKKATDQIKKLAQKHNAYISDLRFKSNLYNKENRFTIKVPKQYFESIMDSVSSLVEFIDYENITTQDVTEEYIDIQTRLKTKLEVKARYESILRKNAKTVEDILATEDKLRIIQEEIEAAQGRLKYLTNKVSYSTIQIDLYETVEYKEEPNTYNKTFWSKFKEGISFGWDFIESLVIGIIHIWPVIIIGLLTFIFIKKRLKHKS</sequence>
<dbReference type="Proteomes" id="UP001176883">
    <property type="component" value="Unassembled WGS sequence"/>
</dbReference>